<dbReference type="RefSeq" id="XP_019757380.1">
    <property type="nucleotide sequence ID" value="XM_019901821.1"/>
</dbReference>
<comment type="similarity">
    <text evidence="2">Belongs to the CD36 family.</text>
</comment>
<keyword evidence="7" id="KW-0325">Glycoprotein</keyword>
<keyword evidence="5 8" id="KW-1133">Transmembrane helix</keyword>
<dbReference type="Proteomes" id="UP000019118">
    <property type="component" value="Unassembled WGS sequence"/>
</dbReference>
<dbReference type="GO" id="GO:0005886">
    <property type="term" value="C:plasma membrane"/>
    <property type="evidence" value="ECO:0007669"/>
    <property type="project" value="UniProtKB-SubCell"/>
</dbReference>
<keyword evidence="10" id="KW-1185">Reference proteome</keyword>
<dbReference type="PANTHER" id="PTHR11923">
    <property type="entry name" value="SCAVENGER RECEPTOR CLASS B TYPE-1 SR-B1"/>
    <property type="match status" value="1"/>
</dbReference>
<dbReference type="AlphaFoldDB" id="A0AAR5P9P2"/>
<sequence>MWSCCSTKCAKWTNLSMATLFVALGISLVLEWEKTFQRIINYELSVCSEKTKGFKMWKETPIPMYLEFHMFNWTNAHLVAKDSGIKPAFVDLGPYVFYEHHIRDNVTFHDNDTITYLNKRLWHFEADKSNGTLEDVITILNPLVVIVANVIKDEHYLVKRAVNFFLEEKGESLFLHKNVRELLFDGYDDGLIDIALKLNISGFNLPFTKFGWFVDRNGSATYDGVFNMYSGGNDIRKLGLITRWNYEHETSYYPGECAVVNGSSGELWYAPHDDKEVAIFSPDMCSNVKLHRSGTFTLYGIEGNEYVGQDDVFDNGTKYESSKCYASGVRTGVRGVSTCKFGAPAYMSYPHFYLADPGYIHDVDGMSPNAELHATKMALEPSTGMPLHVKAAFQLNLLMSQMEGIDVLAKMKTTMMPCFWFAQKAELTEDLSVLAKTILIGKPAGVYTGYGILGLGILLFVIFGFITYKTGWKTASYRKVDIVDASQHDG</sequence>
<dbReference type="GO" id="GO:0005044">
    <property type="term" value="F:scavenger receptor activity"/>
    <property type="evidence" value="ECO:0007669"/>
    <property type="project" value="TreeGrafter"/>
</dbReference>
<feature type="transmembrane region" description="Helical" evidence="8">
    <location>
        <begin position="12"/>
        <end position="30"/>
    </location>
</feature>
<protein>
    <recommendedName>
        <fullName evidence="11">Protein croquemort</fullName>
    </recommendedName>
</protein>
<evidence type="ECO:0000256" key="5">
    <source>
        <dbReference type="ARBA" id="ARBA00022989"/>
    </source>
</evidence>
<evidence type="ECO:0000256" key="4">
    <source>
        <dbReference type="ARBA" id="ARBA00022692"/>
    </source>
</evidence>
<evidence type="ECO:0000313" key="9">
    <source>
        <dbReference type="EnsemblMetazoa" id="XP_019757381.1"/>
    </source>
</evidence>
<comment type="subcellular location">
    <subcellularLocation>
        <location evidence="1">Cell membrane</location>
    </subcellularLocation>
</comment>
<evidence type="ECO:0000256" key="3">
    <source>
        <dbReference type="ARBA" id="ARBA00022475"/>
    </source>
</evidence>
<evidence type="ECO:0000256" key="1">
    <source>
        <dbReference type="ARBA" id="ARBA00004236"/>
    </source>
</evidence>
<evidence type="ECO:0000313" key="10">
    <source>
        <dbReference type="Proteomes" id="UP000019118"/>
    </source>
</evidence>
<reference evidence="9" key="2">
    <citation type="submission" date="2024-08" db="UniProtKB">
        <authorList>
            <consortium name="EnsemblMetazoa"/>
        </authorList>
    </citation>
    <scope>IDENTIFICATION</scope>
</reference>
<evidence type="ECO:0000256" key="2">
    <source>
        <dbReference type="ARBA" id="ARBA00010532"/>
    </source>
</evidence>
<evidence type="ECO:0008006" key="11">
    <source>
        <dbReference type="Google" id="ProtNLM"/>
    </source>
</evidence>
<reference evidence="10" key="1">
    <citation type="journal article" date="2013" name="Genome Biol.">
        <title>Draft genome of the mountain pine beetle, Dendroctonus ponderosae Hopkins, a major forest pest.</title>
        <authorList>
            <person name="Keeling C.I."/>
            <person name="Yuen M.M."/>
            <person name="Liao N.Y."/>
            <person name="Docking T.R."/>
            <person name="Chan S.K."/>
            <person name="Taylor G.A."/>
            <person name="Palmquist D.L."/>
            <person name="Jackman S.D."/>
            <person name="Nguyen A."/>
            <person name="Li M."/>
            <person name="Henderson H."/>
            <person name="Janes J.K."/>
            <person name="Zhao Y."/>
            <person name="Pandoh P."/>
            <person name="Moore R."/>
            <person name="Sperling F.A."/>
            <person name="Huber D.P."/>
            <person name="Birol I."/>
            <person name="Jones S.J."/>
            <person name="Bohlmann J."/>
        </authorList>
    </citation>
    <scope>NUCLEOTIDE SEQUENCE</scope>
</reference>
<evidence type="ECO:0000256" key="6">
    <source>
        <dbReference type="ARBA" id="ARBA00023136"/>
    </source>
</evidence>
<dbReference type="InterPro" id="IPR002159">
    <property type="entry name" value="CD36_fam"/>
</dbReference>
<dbReference type="EnsemblMetazoa" id="XM_019901822.1">
    <property type="protein sequence ID" value="XP_019757381.1"/>
    <property type="gene ID" value="LOC109535814"/>
</dbReference>
<accession>A0AAR5P9P2</accession>
<dbReference type="EnsemblMetazoa" id="XM_019901821.1">
    <property type="protein sequence ID" value="XP_019757380.1"/>
    <property type="gene ID" value="LOC109535814"/>
</dbReference>
<dbReference type="RefSeq" id="XP_019757381.1">
    <property type="nucleotide sequence ID" value="XM_019901822.2"/>
</dbReference>
<dbReference type="KEGG" id="dpa:109535814"/>
<dbReference type="PANTHER" id="PTHR11923:SF114">
    <property type="entry name" value="FI02050P-RELATED"/>
    <property type="match status" value="1"/>
</dbReference>
<evidence type="ECO:0000256" key="8">
    <source>
        <dbReference type="SAM" id="Phobius"/>
    </source>
</evidence>
<organism evidence="9 10">
    <name type="scientific">Dendroctonus ponderosae</name>
    <name type="common">Mountain pine beetle</name>
    <dbReference type="NCBI Taxonomy" id="77166"/>
    <lineage>
        <taxon>Eukaryota</taxon>
        <taxon>Metazoa</taxon>
        <taxon>Ecdysozoa</taxon>
        <taxon>Arthropoda</taxon>
        <taxon>Hexapoda</taxon>
        <taxon>Insecta</taxon>
        <taxon>Pterygota</taxon>
        <taxon>Neoptera</taxon>
        <taxon>Endopterygota</taxon>
        <taxon>Coleoptera</taxon>
        <taxon>Polyphaga</taxon>
        <taxon>Cucujiformia</taxon>
        <taxon>Curculionidae</taxon>
        <taxon>Scolytinae</taxon>
        <taxon>Dendroctonus</taxon>
    </lineage>
</organism>
<keyword evidence="6 8" id="KW-0472">Membrane</keyword>
<dbReference type="GO" id="GO:0005737">
    <property type="term" value="C:cytoplasm"/>
    <property type="evidence" value="ECO:0007669"/>
    <property type="project" value="TreeGrafter"/>
</dbReference>
<evidence type="ECO:0000256" key="7">
    <source>
        <dbReference type="ARBA" id="ARBA00023180"/>
    </source>
</evidence>
<name>A0AAR5P9P2_DENPD</name>
<keyword evidence="3" id="KW-1003">Cell membrane</keyword>
<dbReference type="PRINTS" id="PR01609">
    <property type="entry name" value="CD36FAMILY"/>
</dbReference>
<dbReference type="Pfam" id="PF01130">
    <property type="entry name" value="CD36"/>
    <property type="match status" value="1"/>
</dbReference>
<keyword evidence="4 8" id="KW-0812">Transmembrane</keyword>
<proteinExistence type="inferred from homology"/>
<dbReference type="GeneID" id="109535814"/>
<feature type="transmembrane region" description="Helical" evidence="8">
    <location>
        <begin position="447"/>
        <end position="468"/>
    </location>
</feature>